<name>A0A8J6CEZ8_DIALT</name>
<keyword evidence="3" id="KW-1185">Reference proteome</keyword>
<dbReference type="Proteomes" id="UP000751190">
    <property type="component" value="Unassembled WGS sequence"/>
</dbReference>
<organism evidence="2 3">
    <name type="scientific">Diacronema lutheri</name>
    <name type="common">Unicellular marine alga</name>
    <name type="synonym">Monochrysis lutheri</name>
    <dbReference type="NCBI Taxonomy" id="2081491"/>
    <lineage>
        <taxon>Eukaryota</taxon>
        <taxon>Haptista</taxon>
        <taxon>Haptophyta</taxon>
        <taxon>Pavlovophyceae</taxon>
        <taxon>Pavlovales</taxon>
        <taxon>Pavlovaceae</taxon>
        <taxon>Diacronema</taxon>
    </lineage>
</organism>
<proteinExistence type="predicted"/>
<feature type="transmembrane region" description="Helical" evidence="1">
    <location>
        <begin position="204"/>
        <end position="227"/>
    </location>
</feature>
<sequence length="292" mass="31600">MIDAWVPLVGEWLHASARGKAALEPRFWTVPPEMHVSQLILHSGFTVIWTSASTPGVAAGGTRVGRPTSLEQGIGRVMAGFYVVNVLKKVAIGAGPLDDLADMFVPCHVYTAMVAYAMLGTSRRARETVANLLVYCAWMPLMAMAFPDLDDLMRIRSAVARFVCIALFWAHHIALALVPAAVSYGAKLGRFRVPPLELGSFAQYLAFANAYIGVALCAFALVVGRNVNYSLWPPPLPARVEGMLGGTYYRVTVGLVLSFGIGPLMRTAYYPAARAAVELLLHAKAAWRLKAP</sequence>
<feature type="transmembrane region" description="Helical" evidence="1">
    <location>
        <begin position="247"/>
        <end position="265"/>
    </location>
</feature>
<protein>
    <submittedName>
        <fullName evidence="2">Uncharacterized protein</fullName>
    </submittedName>
</protein>
<dbReference type="OrthoDB" id="17328at2759"/>
<dbReference type="EMBL" id="JAGTXO010000006">
    <property type="protein sequence ID" value="KAG8467465.1"/>
    <property type="molecule type" value="Genomic_DNA"/>
</dbReference>
<evidence type="ECO:0000313" key="2">
    <source>
        <dbReference type="EMBL" id="KAG8467465.1"/>
    </source>
</evidence>
<reference evidence="2" key="1">
    <citation type="submission" date="2021-05" db="EMBL/GenBank/DDBJ databases">
        <title>The genome of the haptophyte Pavlova lutheri (Diacronema luteri, Pavlovales) - a model for lipid biosynthesis in eukaryotic algae.</title>
        <authorList>
            <person name="Hulatt C.J."/>
            <person name="Posewitz M.C."/>
        </authorList>
    </citation>
    <scope>NUCLEOTIDE SEQUENCE</scope>
    <source>
        <strain evidence="2">NIVA-4/92</strain>
    </source>
</reference>
<keyword evidence="1" id="KW-1133">Transmembrane helix</keyword>
<feature type="transmembrane region" description="Helical" evidence="1">
    <location>
        <begin position="158"/>
        <end position="184"/>
    </location>
</feature>
<evidence type="ECO:0000313" key="3">
    <source>
        <dbReference type="Proteomes" id="UP000751190"/>
    </source>
</evidence>
<dbReference type="Pfam" id="PF14808">
    <property type="entry name" value="TMEM164"/>
    <property type="match status" value="1"/>
</dbReference>
<dbReference type="InterPro" id="IPR026508">
    <property type="entry name" value="TMEM164"/>
</dbReference>
<keyword evidence="1" id="KW-0812">Transmembrane</keyword>
<feature type="transmembrane region" description="Helical" evidence="1">
    <location>
        <begin position="128"/>
        <end position="146"/>
    </location>
</feature>
<dbReference type="AlphaFoldDB" id="A0A8J6CEZ8"/>
<accession>A0A8J6CEZ8</accession>
<evidence type="ECO:0000256" key="1">
    <source>
        <dbReference type="SAM" id="Phobius"/>
    </source>
</evidence>
<comment type="caution">
    <text evidence="2">The sequence shown here is derived from an EMBL/GenBank/DDBJ whole genome shotgun (WGS) entry which is preliminary data.</text>
</comment>
<dbReference type="PANTHER" id="PTHR20948:SF2">
    <property type="entry name" value="TRANSMEMBRANE PROTEIN 164"/>
    <property type="match status" value="1"/>
</dbReference>
<dbReference type="PANTHER" id="PTHR20948">
    <property type="entry name" value="TRANSMEMBRANE PROTEIN 164"/>
    <property type="match status" value="1"/>
</dbReference>
<gene>
    <name evidence="2" type="ORF">KFE25_000781</name>
</gene>
<keyword evidence="1" id="KW-0472">Membrane</keyword>